<dbReference type="STRING" id="1392250.A0A2I2FVG4"/>
<evidence type="ECO:0000313" key="7">
    <source>
        <dbReference type="EMBL" id="PLB44638.1"/>
    </source>
</evidence>
<evidence type="ECO:0000259" key="6">
    <source>
        <dbReference type="PROSITE" id="PS50048"/>
    </source>
</evidence>
<gene>
    <name evidence="7" type="ORF">P170DRAFT_468276</name>
</gene>
<evidence type="ECO:0000313" key="8">
    <source>
        <dbReference type="Proteomes" id="UP000234275"/>
    </source>
</evidence>
<evidence type="ECO:0000256" key="5">
    <source>
        <dbReference type="SAM" id="MobiDB-lite"/>
    </source>
</evidence>
<reference evidence="7 8" key="1">
    <citation type="submission" date="2016-12" db="EMBL/GenBank/DDBJ databases">
        <title>The genomes of Aspergillus section Nigri reveals drivers in fungal speciation.</title>
        <authorList>
            <consortium name="DOE Joint Genome Institute"/>
            <person name="Vesth T.C."/>
            <person name="Nybo J."/>
            <person name="Theobald S."/>
            <person name="Brandl J."/>
            <person name="Frisvad J.C."/>
            <person name="Nielsen K.F."/>
            <person name="Lyhne E.K."/>
            <person name="Kogle M.E."/>
            <person name="Kuo A."/>
            <person name="Riley R."/>
            <person name="Clum A."/>
            <person name="Nolan M."/>
            <person name="Lipzen A."/>
            <person name="Salamov A."/>
            <person name="Henrissat B."/>
            <person name="Wiebenga A."/>
            <person name="De Vries R.P."/>
            <person name="Grigoriev I.V."/>
            <person name="Mortensen U.H."/>
            <person name="Andersen M.R."/>
            <person name="Baker S.E."/>
        </authorList>
    </citation>
    <scope>NUCLEOTIDE SEQUENCE [LARGE SCALE GENOMIC DNA]</scope>
    <source>
        <strain evidence="7 8">IBT 23096</strain>
    </source>
</reference>
<protein>
    <recommendedName>
        <fullName evidence="6">Zn(2)-C6 fungal-type domain-containing protein</fullName>
    </recommendedName>
</protein>
<evidence type="ECO:0000256" key="1">
    <source>
        <dbReference type="ARBA" id="ARBA00023015"/>
    </source>
</evidence>
<keyword evidence="8" id="KW-1185">Reference proteome</keyword>
<comment type="caution">
    <text evidence="7">The sequence shown here is derived from an EMBL/GenBank/DDBJ whole genome shotgun (WGS) entry which is preliminary data.</text>
</comment>
<dbReference type="GeneID" id="36560246"/>
<dbReference type="GO" id="GO:0009893">
    <property type="term" value="P:positive regulation of metabolic process"/>
    <property type="evidence" value="ECO:0007669"/>
    <property type="project" value="UniProtKB-ARBA"/>
</dbReference>
<dbReference type="SUPFAM" id="SSF57701">
    <property type="entry name" value="Zn2/Cys6 DNA-binding domain"/>
    <property type="match status" value="1"/>
</dbReference>
<dbReference type="GO" id="GO:0008270">
    <property type="term" value="F:zinc ion binding"/>
    <property type="evidence" value="ECO:0007669"/>
    <property type="project" value="InterPro"/>
</dbReference>
<dbReference type="PROSITE" id="PS00463">
    <property type="entry name" value="ZN2_CY6_FUNGAL_1"/>
    <property type="match status" value="1"/>
</dbReference>
<dbReference type="InterPro" id="IPR036864">
    <property type="entry name" value="Zn2-C6_fun-type_DNA-bd_sf"/>
</dbReference>
<dbReference type="PANTHER" id="PTHR47840">
    <property type="entry name" value="ZN(II)2CYS6 TRANSCRIPTION FACTOR (EUROFUNG)-RELATED"/>
    <property type="match status" value="1"/>
</dbReference>
<evidence type="ECO:0000256" key="4">
    <source>
        <dbReference type="ARBA" id="ARBA00023242"/>
    </source>
</evidence>
<keyword evidence="3" id="KW-0804">Transcription</keyword>
<keyword evidence="2" id="KW-0238">DNA-binding</keyword>
<dbReference type="GO" id="GO:0000981">
    <property type="term" value="F:DNA-binding transcription factor activity, RNA polymerase II-specific"/>
    <property type="evidence" value="ECO:0007669"/>
    <property type="project" value="InterPro"/>
</dbReference>
<proteinExistence type="predicted"/>
<dbReference type="RefSeq" id="XP_024699940.1">
    <property type="nucleotide sequence ID" value="XM_024852548.1"/>
</dbReference>
<dbReference type="VEuPathDB" id="FungiDB:P170DRAFT_468276"/>
<dbReference type="PANTHER" id="PTHR47840:SF1">
    <property type="entry name" value="ZN(II)2CYS6 TRANSCRIPTION FACTOR (EUROFUNG)"/>
    <property type="match status" value="1"/>
</dbReference>
<dbReference type="PROSITE" id="PS50048">
    <property type="entry name" value="ZN2_CY6_FUNGAL_2"/>
    <property type="match status" value="1"/>
</dbReference>
<feature type="domain" description="Zn(2)-C6 fungal-type" evidence="6">
    <location>
        <begin position="27"/>
        <end position="58"/>
    </location>
</feature>
<dbReference type="OrthoDB" id="5392779at2759"/>
<feature type="region of interest" description="Disordered" evidence="5">
    <location>
        <begin position="64"/>
        <end position="100"/>
    </location>
</feature>
<dbReference type="InterPro" id="IPR001138">
    <property type="entry name" value="Zn2Cys6_DnaBD"/>
</dbReference>
<evidence type="ECO:0000256" key="2">
    <source>
        <dbReference type="ARBA" id="ARBA00023125"/>
    </source>
</evidence>
<keyword evidence="4" id="KW-0539">Nucleus</keyword>
<dbReference type="AlphaFoldDB" id="A0A2I2FVG4"/>
<name>A0A2I2FVG4_9EURO</name>
<dbReference type="Gene3D" id="4.10.240.10">
    <property type="entry name" value="Zn(2)-C6 fungal-type DNA-binding domain"/>
    <property type="match status" value="1"/>
</dbReference>
<feature type="compositionally biased region" description="Basic and acidic residues" evidence="5">
    <location>
        <begin position="71"/>
        <end position="81"/>
    </location>
</feature>
<evidence type="ECO:0000256" key="3">
    <source>
        <dbReference type="ARBA" id="ARBA00023163"/>
    </source>
</evidence>
<dbReference type="Proteomes" id="UP000234275">
    <property type="component" value="Unassembled WGS sequence"/>
</dbReference>
<accession>A0A2I2FVG4</accession>
<dbReference type="GO" id="GO:0003677">
    <property type="term" value="F:DNA binding"/>
    <property type="evidence" value="ECO:0007669"/>
    <property type="project" value="UniProtKB-KW"/>
</dbReference>
<organism evidence="7 8">
    <name type="scientific">Aspergillus steynii IBT 23096</name>
    <dbReference type="NCBI Taxonomy" id="1392250"/>
    <lineage>
        <taxon>Eukaryota</taxon>
        <taxon>Fungi</taxon>
        <taxon>Dikarya</taxon>
        <taxon>Ascomycota</taxon>
        <taxon>Pezizomycotina</taxon>
        <taxon>Eurotiomycetes</taxon>
        <taxon>Eurotiomycetidae</taxon>
        <taxon>Eurotiales</taxon>
        <taxon>Aspergillaceae</taxon>
        <taxon>Aspergillus</taxon>
        <taxon>Aspergillus subgen. Circumdati</taxon>
    </lineage>
</organism>
<keyword evidence="1" id="KW-0805">Transcription regulation</keyword>
<sequence>MDHLAAASPRPQGDSTKLRKIRKGANSCWECKWRKVRCTSDSASDHVCMNCRRRGTACLSQEFPEAAAPSGDRDLPPRGEEGNTLQPLADVPTIPPSQNSSRREESYFAMEGINFENGDLVAGNTRPQQQCTDTAKHAKISQALYSTLPSPEDIEIMWKASAHVSIYFYQVLARPGFNNHPVLLAKYIFFIATVLWYIDPESYETIETMPELPQVMANRLVTAHDELLGTMEGLECIMMERMYQANCGNLRRSWVSFRRAMALAQLMGLHRAGKQKLKSVVPRARINPPYLWYHIDMEIGRLERLHCTITSRILERNDANPESYSFDITQKVDSDLQNVAETMPSGW</sequence>
<dbReference type="EMBL" id="MSFO01000009">
    <property type="protein sequence ID" value="PLB44638.1"/>
    <property type="molecule type" value="Genomic_DNA"/>
</dbReference>
<dbReference type="CDD" id="cd12148">
    <property type="entry name" value="fungal_TF_MHR"/>
    <property type="match status" value="1"/>
</dbReference>